<evidence type="ECO:0000256" key="7">
    <source>
        <dbReference type="ARBA" id="ARBA00022755"/>
    </source>
</evidence>
<dbReference type="InterPro" id="IPR037123">
    <property type="entry name" value="PRibGlycinamide_synth_C_sf"/>
</dbReference>
<keyword evidence="8 14" id="KW-0067">ATP-binding</keyword>
<gene>
    <name evidence="13 16" type="primary">purD</name>
    <name evidence="16" type="ORF">KAK10_02285</name>
</gene>
<dbReference type="InterPro" id="IPR020560">
    <property type="entry name" value="PRibGlycinamide_synth_C-dom"/>
</dbReference>
<dbReference type="EMBL" id="JAGMVS010000039">
    <property type="protein sequence ID" value="MCM2436760.1"/>
    <property type="molecule type" value="Genomic_DNA"/>
</dbReference>
<dbReference type="PANTHER" id="PTHR43472:SF1">
    <property type="entry name" value="PHOSPHORIBOSYLAMINE--GLYCINE LIGASE, CHLOROPLASTIC"/>
    <property type="match status" value="1"/>
</dbReference>
<dbReference type="PANTHER" id="PTHR43472">
    <property type="entry name" value="PHOSPHORIBOSYLAMINE--GLYCINE LIGASE"/>
    <property type="match status" value="1"/>
</dbReference>
<evidence type="ECO:0000256" key="4">
    <source>
        <dbReference type="ARBA" id="ARBA00013255"/>
    </source>
</evidence>
<dbReference type="PROSITE" id="PS50975">
    <property type="entry name" value="ATP_GRASP"/>
    <property type="match status" value="1"/>
</dbReference>
<dbReference type="Pfam" id="PF01071">
    <property type="entry name" value="GARS_A"/>
    <property type="match status" value="1"/>
</dbReference>
<dbReference type="InterPro" id="IPR013815">
    <property type="entry name" value="ATP_grasp_subdomain_1"/>
</dbReference>
<dbReference type="GO" id="GO:0004637">
    <property type="term" value="F:phosphoribosylamine-glycine ligase activity"/>
    <property type="evidence" value="ECO:0007669"/>
    <property type="project" value="UniProtKB-EC"/>
</dbReference>
<dbReference type="Pfam" id="PF02843">
    <property type="entry name" value="GARS_C"/>
    <property type="match status" value="1"/>
</dbReference>
<evidence type="ECO:0000256" key="5">
    <source>
        <dbReference type="ARBA" id="ARBA00022598"/>
    </source>
</evidence>
<evidence type="ECO:0000256" key="6">
    <source>
        <dbReference type="ARBA" id="ARBA00022741"/>
    </source>
</evidence>
<keyword evidence="7 13" id="KW-0658">Purine biosynthesis</keyword>
<dbReference type="Gene3D" id="3.30.470.20">
    <property type="entry name" value="ATP-grasp fold, B domain"/>
    <property type="match status" value="1"/>
</dbReference>
<dbReference type="Gene3D" id="3.40.50.20">
    <property type="match status" value="1"/>
</dbReference>
<evidence type="ECO:0000256" key="11">
    <source>
        <dbReference type="ARBA" id="ARBA00042242"/>
    </source>
</evidence>
<keyword evidence="5 13" id="KW-0436">Ligase</keyword>
<dbReference type="InterPro" id="IPR011054">
    <property type="entry name" value="Rudment_hybrid_motif"/>
</dbReference>
<dbReference type="SMART" id="SM01210">
    <property type="entry name" value="GARS_C"/>
    <property type="match status" value="1"/>
</dbReference>
<dbReference type="InterPro" id="IPR011761">
    <property type="entry name" value="ATP-grasp"/>
</dbReference>
<sequence>MAQVLVIGNGAREHALAQQLLASSQVTQVFVAPGNPGMTETGITVVPIAVTDIASLVTFAQQKAIDLTVVGMEDALMAGVVDAFNTAKLKIFGPNKAAAILEGSKSFTKELLSNAAIPTAQYQVVTDLATAQAYIATQTFPLVFKLDGLAFGKGVTIIKSQQVAQTYLTKLYQNNPTAKLVIEEYLTGEEFSLFTLVGEKQLITLPLAQDHKRLLDNDLGPNTGGMGAYSPLPQFDDIIKQVAIDEIVKPTLAAMQALGRPFTGVLYTGVMQTSTGPKVIEFNVRFGDPEAQVLLPQLEGDLYELLNKLVTGEPVVAKWQTDKYYLGVVLAAQGYPQNSVSGDLLPTLSNSGLTQVNYASVTKTDAGFVTAGGRVATLVTAANTITAAQEQIYQILAASQTQLQYRHDIGNKALTKN</sequence>
<evidence type="ECO:0000256" key="13">
    <source>
        <dbReference type="HAMAP-Rule" id="MF_00138"/>
    </source>
</evidence>
<dbReference type="InterPro" id="IPR020559">
    <property type="entry name" value="PRibGlycinamide_synth_CS"/>
</dbReference>
<comment type="similarity">
    <text evidence="10 13">Belongs to the GARS family.</text>
</comment>
<evidence type="ECO:0000256" key="10">
    <source>
        <dbReference type="ARBA" id="ARBA00038345"/>
    </source>
</evidence>
<keyword evidence="17" id="KW-1185">Reference proteome</keyword>
<feature type="domain" description="ATP-grasp" evidence="15">
    <location>
        <begin position="109"/>
        <end position="311"/>
    </location>
</feature>
<dbReference type="EC" id="6.3.4.13" evidence="4 13"/>
<dbReference type="PROSITE" id="PS00184">
    <property type="entry name" value="GARS"/>
    <property type="match status" value="1"/>
</dbReference>
<dbReference type="Proteomes" id="UP001057481">
    <property type="component" value="Unassembled WGS sequence"/>
</dbReference>
<dbReference type="InterPro" id="IPR020561">
    <property type="entry name" value="PRibGlycinamid_synth_ATP-grasp"/>
</dbReference>
<comment type="catalytic activity">
    <reaction evidence="13">
        <text>5-phospho-beta-D-ribosylamine + glycine + ATP = N(1)-(5-phospho-beta-D-ribosyl)glycinamide + ADP + phosphate + H(+)</text>
        <dbReference type="Rhea" id="RHEA:17453"/>
        <dbReference type="ChEBI" id="CHEBI:15378"/>
        <dbReference type="ChEBI" id="CHEBI:30616"/>
        <dbReference type="ChEBI" id="CHEBI:43474"/>
        <dbReference type="ChEBI" id="CHEBI:57305"/>
        <dbReference type="ChEBI" id="CHEBI:58681"/>
        <dbReference type="ChEBI" id="CHEBI:143788"/>
        <dbReference type="ChEBI" id="CHEBI:456216"/>
        <dbReference type="EC" id="6.3.4.13"/>
    </reaction>
</comment>
<organism evidence="16 17">
    <name type="scientific">Periweissella beninensis</name>
    <dbReference type="NCBI Taxonomy" id="504936"/>
    <lineage>
        <taxon>Bacteria</taxon>
        <taxon>Bacillati</taxon>
        <taxon>Bacillota</taxon>
        <taxon>Bacilli</taxon>
        <taxon>Lactobacillales</taxon>
        <taxon>Lactobacillaceae</taxon>
        <taxon>Periweissella</taxon>
    </lineage>
</organism>
<evidence type="ECO:0000256" key="9">
    <source>
        <dbReference type="ARBA" id="ARBA00023211"/>
    </source>
</evidence>
<keyword evidence="6 14" id="KW-0547">Nucleotide-binding</keyword>
<dbReference type="Gene3D" id="3.90.600.10">
    <property type="entry name" value="Phosphoribosylglycinamide synthetase, C-terminal domain"/>
    <property type="match status" value="1"/>
</dbReference>
<proteinExistence type="inferred from homology"/>
<dbReference type="InterPro" id="IPR020562">
    <property type="entry name" value="PRibGlycinamide_synth_N"/>
</dbReference>
<name>A0ABT0VGL4_9LACO</name>
<comment type="pathway">
    <text evidence="3 13">Purine metabolism; IMP biosynthesis via de novo pathway; N(1)-(5-phospho-D-ribosyl)glycinamide from 5-phospho-alpha-D-ribose 1-diphosphate: step 2/2.</text>
</comment>
<dbReference type="InterPro" id="IPR016185">
    <property type="entry name" value="PreATP-grasp_dom_sf"/>
</dbReference>
<dbReference type="SMART" id="SM01209">
    <property type="entry name" value="GARS_A"/>
    <property type="match status" value="1"/>
</dbReference>
<dbReference type="NCBIfam" id="TIGR00877">
    <property type="entry name" value="purD"/>
    <property type="match status" value="1"/>
</dbReference>
<dbReference type="SUPFAM" id="SSF56059">
    <property type="entry name" value="Glutathione synthetase ATP-binding domain-like"/>
    <property type="match status" value="1"/>
</dbReference>
<evidence type="ECO:0000256" key="2">
    <source>
        <dbReference type="ARBA" id="ARBA00001946"/>
    </source>
</evidence>
<evidence type="ECO:0000256" key="3">
    <source>
        <dbReference type="ARBA" id="ARBA00005174"/>
    </source>
</evidence>
<comment type="caution">
    <text evidence="16">The sequence shown here is derived from an EMBL/GenBank/DDBJ whole genome shotgun (WGS) entry which is preliminary data.</text>
</comment>
<reference evidence="16" key="1">
    <citation type="submission" date="2021-04" db="EMBL/GenBank/DDBJ databases">
        <title>Taxonomic assessment of Weissella genus.</title>
        <authorList>
            <person name="Fanelli F."/>
            <person name="Chieffi D."/>
            <person name="Dell'Aquila A."/>
            <person name="Gyu-Sung C."/>
            <person name="Franz C.M.A.P."/>
            <person name="Fusco V."/>
        </authorList>
    </citation>
    <scope>NUCLEOTIDE SEQUENCE</scope>
    <source>
        <strain evidence="16">LMG 25373</strain>
    </source>
</reference>
<protein>
    <recommendedName>
        <fullName evidence="4 13">Phosphoribosylamine--glycine ligase</fullName>
        <ecNumber evidence="4 13">6.3.4.13</ecNumber>
    </recommendedName>
    <alternativeName>
        <fullName evidence="13">GARS</fullName>
    </alternativeName>
    <alternativeName>
        <fullName evidence="11 13">Glycinamide ribonucleotide synthetase</fullName>
    </alternativeName>
    <alternativeName>
        <fullName evidence="12 13">Phosphoribosylglycinamide synthetase</fullName>
    </alternativeName>
</protein>
<keyword evidence="9" id="KW-0464">Manganese</keyword>
<dbReference type="SUPFAM" id="SSF52440">
    <property type="entry name" value="PreATP-grasp domain"/>
    <property type="match status" value="1"/>
</dbReference>
<evidence type="ECO:0000259" key="15">
    <source>
        <dbReference type="PROSITE" id="PS50975"/>
    </source>
</evidence>
<dbReference type="RefSeq" id="WP_205143278.1">
    <property type="nucleotide sequence ID" value="NZ_JAFBDN010000004.1"/>
</dbReference>
<comment type="cofactor">
    <cofactor evidence="2">
        <name>Mg(2+)</name>
        <dbReference type="ChEBI" id="CHEBI:18420"/>
    </cofactor>
</comment>
<accession>A0ABT0VGL4</accession>
<evidence type="ECO:0000313" key="16">
    <source>
        <dbReference type="EMBL" id="MCM2436760.1"/>
    </source>
</evidence>
<dbReference type="InterPro" id="IPR000115">
    <property type="entry name" value="PRibGlycinamide_synth"/>
</dbReference>
<dbReference type="SUPFAM" id="SSF51246">
    <property type="entry name" value="Rudiment single hybrid motif"/>
    <property type="match status" value="1"/>
</dbReference>
<dbReference type="Gene3D" id="3.30.1490.20">
    <property type="entry name" value="ATP-grasp fold, A domain"/>
    <property type="match status" value="1"/>
</dbReference>
<dbReference type="Pfam" id="PF02844">
    <property type="entry name" value="GARS_N"/>
    <property type="match status" value="1"/>
</dbReference>
<evidence type="ECO:0000256" key="14">
    <source>
        <dbReference type="PROSITE-ProRule" id="PRU00409"/>
    </source>
</evidence>
<comment type="cofactor">
    <cofactor evidence="1">
        <name>Mn(2+)</name>
        <dbReference type="ChEBI" id="CHEBI:29035"/>
    </cofactor>
</comment>
<evidence type="ECO:0000256" key="12">
    <source>
        <dbReference type="ARBA" id="ARBA00042864"/>
    </source>
</evidence>
<evidence type="ECO:0000256" key="8">
    <source>
        <dbReference type="ARBA" id="ARBA00022840"/>
    </source>
</evidence>
<evidence type="ECO:0000313" key="17">
    <source>
        <dbReference type="Proteomes" id="UP001057481"/>
    </source>
</evidence>
<evidence type="ECO:0000256" key="1">
    <source>
        <dbReference type="ARBA" id="ARBA00001936"/>
    </source>
</evidence>
<dbReference type="HAMAP" id="MF_00138">
    <property type="entry name" value="GARS"/>
    <property type="match status" value="1"/>
</dbReference>